<dbReference type="PATRIC" id="fig|1227482.3.peg.3137"/>
<dbReference type="AlphaFoldDB" id="M0NKE7"/>
<comment type="caution">
    <text evidence="1">The sequence shown here is derived from an EMBL/GenBank/DDBJ whole genome shotgun (WGS) entry which is preliminary data.</text>
</comment>
<dbReference type="RefSeq" id="WP_008008217.1">
    <property type="nucleotide sequence ID" value="NZ_AOJG01000041.1"/>
</dbReference>
<evidence type="ECO:0000313" key="1">
    <source>
        <dbReference type="EMBL" id="EMA57155.1"/>
    </source>
</evidence>
<keyword evidence="2" id="KW-1185">Reference proteome</keyword>
<dbReference type="OrthoDB" id="328372at2157"/>
<dbReference type="STRING" id="1227482.C469_15523"/>
<accession>M0NKE7</accession>
<dbReference type="EMBL" id="AOJG01000041">
    <property type="protein sequence ID" value="EMA57155.1"/>
    <property type="molecule type" value="Genomic_DNA"/>
</dbReference>
<proteinExistence type="predicted"/>
<name>M0NKE7_9EURY</name>
<sequence>MLGLQKQAMKRMVANPEENEQIRAYASILAGIERDHREKMRDHADALGIDPEEVGLDEPPDTEERVTALAKAVGAHVVGDPWRLYVDQLAPDELENADRARGFAGTGADDWNAQIEEWADSFRDRAGDAVADRTDRDLAAVHVRETFGVDLDVFEEEIVDFDPGRVFQQVIAGPIETNGEALEDLTERVQ</sequence>
<protein>
    <submittedName>
        <fullName evidence="1">Uncharacterized protein</fullName>
    </submittedName>
</protein>
<organism evidence="1 2">
    <name type="scientific">Halorubrum lipolyticum DSM 21995</name>
    <dbReference type="NCBI Taxonomy" id="1227482"/>
    <lineage>
        <taxon>Archaea</taxon>
        <taxon>Methanobacteriati</taxon>
        <taxon>Methanobacteriota</taxon>
        <taxon>Stenosarchaea group</taxon>
        <taxon>Halobacteria</taxon>
        <taxon>Halobacteriales</taxon>
        <taxon>Haloferacaceae</taxon>
        <taxon>Halorubrum</taxon>
    </lineage>
</organism>
<gene>
    <name evidence="1" type="ORF">C469_15523</name>
</gene>
<dbReference type="Proteomes" id="UP000011650">
    <property type="component" value="Unassembled WGS sequence"/>
</dbReference>
<reference evidence="1 2" key="1">
    <citation type="journal article" date="2014" name="PLoS Genet.">
        <title>Phylogenetically driven sequencing of extremely halophilic archaea reveals strategies for static and dynamic osmo-response.</title>
        <authorList>
            <person name="Becker E.A."/>
            <person name="Seitzer P.M."/>
            <person name="Tritt A."/>
            <person name="Larsen D."/>
            <person name="Krusor M."/>
            <person name="Yao A.I."/>
            <person name="Wu D."/>
            <person name="Madern D."/>
            <person name="Eisen J.A."/>
            <person name="Darling A.E."/>
            <person name="Facciotti M.T."/>
        </authorList>
    </citation>
    <scope>NUCLEOTIDE SEQUENCE [LARGE SCALE GENOMIC DNA]</scope>
    <source>
        <strain evidence="1 2">DSM 21995</strain>
    </source>
</reference>
<evidence type="ECO:0000313" key="2">
    <source>
        <dbReference type="Proteomes" id="UP000011650"/>
    </source>
</evidence>